<dbReference type="CDD" id="cd06223">
    <property type="entry name" value="PRTases_typeI"/>
    <property type="match status" value="1"/>
</dbReference>
<organism evidence="4 5">
    <name type="scientific">Candidatus Muproteobacteria bacterium RBG_16_64_11</name>
    <dbReference type="NCBI Taxonomy" id="1817758"/>
    <lineage>
        <taxon>Bacteria</taxon>
        <taxon>Pseudomonadati</taxon>
        <taxon>Pseudomonadota</taxon>
        <taxon>Candidatus Muproteobacteria</taxon>
    </lineage>
</organism>
<dbReference type="PANTHER" id="PTHR43340:SF1">
    <property type="entry name" value="HYPOXANTHINE PHOSPHORIBOSYLTRANSFERASE"/>
    <property type="match status" value="1"/>
</dbReference>
<comment type="catalytic activity">
    <reaction evidence="2">
        <text>IMP + diphosphate = hypoxanthine + 5-phospho-alpha-D-ribose 1-diphosphate</text>
        <dbReference type="Rhea" id="RHEA:17973"/>
        <dbReference type="ChEBI" id="CHEBI:17368"/>
        <dbReference type="ChEBI" id="CHEBI:33019"/>
        <dbReference type="ChEBI" id="CHEBI:58017"/>
        <dbReference type="ChEBI" id="CHEBI:58053"/>
        <dbReference type="EC" id="2.4.2.8"/>
    </reaction>
    <physiologicalReaction direction="right-to-left" evidence="2">
        <dbReference type="Rhea" id="RHEA:17975"/>
    </physiologicalReaction>
</comment>
<comment type="catalytic activity">
    <reaction evidence="1">
        <text>GMP + diphosphate = guanine + 5-phospho-alpha-D-ribose 1-diphosphate</text>
        <dbReference type="Rhea" id="RHEA:25424"/>
        <dbReference type="ChEBI" id="CHEBI:16235"/>
        <dbReference type="ChEBI" id="CHEBI:33019"/>
        <dbReference type="ChEBI" id="CHEBI:58017"/>
        <dbReference type="ChEBI" id="CHEBI:58115"/>
        <dbReference type="EC" id="2.4.2.8"/>
    </reaction>
    <physiologicalReaction direction="right-to-left" evidence="1">
        <dbReference type="Rhea" id="RHEA:25426"/>
    </physiologicalReaction>
</comment>
<gene>
    <name evidence="4" type="ORF">A2150_00390</name>
</gene>
<dbReference type="InterPro" id="IPR050408">
    <property type="entry name" value="HGPRT"/>
</dbReference>
<dbReference type="Proteomes" id="UP000177925">
    <property type="component" value="Unassembled WGS sequence"/>
</dbReference>
<feature type="domain" description="Phosphoribosyltransferase" evidence="3">
    <location>
        <begin position="24"/>
        <end position="168"/>
    </location>
</feature>
<reference evidence="4 5" key="1">
    <citation type="journal article" date="2016" name="Nat. Commun.">
        <title>Thousands of microbial genomes shed light on interconnected biogeochemical processes in an aquifer system.</title>
        <authorList>
            <person name="Anantharaman K."/>
            <person name="Brown C.T."/>
            <person name="Hug L.A."/>
            <person name="Sharon I."/>
            <person name="Castelle C.J."/>
            <person name="Probst A.J."/>
            <person name="Thomas B.C."/>
            <person name="Singh A."/>
            <person name="Wilkins M.J."/>
            <person name="Karaoz U."/>
            <person name="Brodie E.L."/>
            <person name="Williams K.H."/>
            <person name="Hubbard S.S."/>
            <person name="Banfield J.F."/>
        </authorList>
    </citation>
    <scope>NUCLEOTIDE SEQUENCE [LARGE SCALE GENOMIC DNA]</scope>
</reference>
<dbReference type="GO" id="GO:0004422">
    <property type="term" value="F:hypoxanthine phosphoribosyltransferase activity"/>
    <property type="evidence" value="ECO:0007669"/>
    <property type="project" value="TreeGrafter"/>
</dbReference>
<dbReference type="InterPro" id="IPR000836">
    <property type="entry name" value="PRTase_dom"/>
</dbReference>
<dbReference type="GO" id="GO:0006178">
    <property type="term" value="P:guanine salvage"/>
    <property type="evidence" value="ECO:0007669"/>
    <property type="project" value="TreeGrafter"/>
</dbReference>
<keyword evidence="4" id="KW-0808">Transferase</keyword>
<dbReference type="GO" id="GO:0005829">
    <property type="term" value="C:cytosol"/>
    <property type="evidence" value="ECO:0007669"/>
    <property type="project" value="TreeGrafter"/>
</dbReference>
<dbReference type="NCBIfam" id="NF006605">
    <property type="entry name" value="PRK09162.1"/>
    <property type="match status" value="1"/>
</dbReference>
<dbReference type="GO" id="GO:0000287">
    <property type="term" value="F:magnesium ion binding"/>
    <property type="evidence" value="ECO:0007669"/>
    <property type="project" value="TreeGrafter"/>
</dbReference>
<evidence type="ECO:0000256" key="2">
    <source>
        <dbReference type="ARBA" id="ARBA00049402"/>
    </source>
</evidence>
<dbReference type="PANTHER" id="PTHR43340">
    <property type="entry name" value="HYPOXANTHINE-GUANINE PHOSPHORIBOSYLTRANSFERASE"/>
    <property type="match status" value="1"/>
</dbReference>
<dbReference type="Gene3D" id="3.40.50.2020">
    <property type="match status" value="1"/>
</dbReference>
<dbReference type="Pfam" id="PF00156">
    <property type="entry name" value="Pribosyltran"/>
    <property type="match status" value="1"/>
</dbReference>
<dbReference type="InterPro" id="IPR029057">
    <property type="entry name" value="PRTase-like"/>
</dbReference>
<evidence type="ECO:0000313" key="5">
    <source>
        <dbReference type="Proteomes" id="UP000177925"/>
    </source>
</evidence>
<evidence type="ECO:0000256" key="1">
    <source>
        <dbReference type="ARBA" id="ARBA00048811"/>
    </source>
</evidence>
<proteinExistence type="predicted"/>
<dbReference type="STRING" id="1817758.A2150_00390"/>
<keyword evidence="4" id="KW-0328">Glycosyltransferase</keyword>
<dbReference type="GO" id="GO:0046100">
    <property type="term" value="P:hypoxanthine metabolic process"/>
    <property type="evidence" value="ECO:0007669"/>
    <property type="project" value="TreeGrafter"/>
</dbReference>
<dbReference type="EMBL" id="MFSS01000115">
    <property type="protein sequence ID" value="OGI41812.1"/>
    <property type="molecule type" value="Genomic_DNA"/>
</dbReference>
<protein>
    <submittedName>
        <fullName evidence="4">Hypoxanthine-guanine phosphoribosyltransferase</fullName>
    </submittedName>
</protein>
<dbReference type="AlphaFoldDB" id="A0A1F6T9L7"/>
<dbReference type="SUPFAM" id="SSF53271">
    <property type="entry name" value="PRTase-like"/>
    <property type="match status" value="1"/>
</dbReference>
<comment type="caution">
    <text evidence="4">The sequence shown here is derived from an EMBL/GenBank/DDBJ whole genome shotgun (WGS) entry which is preliminary data.</text>
</comment>
<name>A0A1F6T9L7_9PROT</name>
<accession>A0A1F6T9L7</accession>
<sequence length="189" mass="20840">METVTPQHAWQVLQTADCLYTEVQVEAALDAMANAITASLGQSNPVVVCLMTGGVVPFGKLLPRLNFPLQIDYVHATRYRDKLHGSDLEWRAGPFVSARNRAVLLVDDILDAGETLAAIEKFYLGQGARRVYKAVLTIKDRPRSVPIAADFIGLEVPDRYVFGYGMDYKGYLRNAPGIYALAESFKADS</sequence>
<dbReference type="GO" id="GO:0032263">
    <property type="term" value="P:GMP salvage"/>
    <property type="evidence" value="ECO:0007669"/>
    <property type="project" value="TreeGrafter"/>
</dbReference>
<evidence type="ECO:0000259" key="3">
    <source>
        <dbReference type="Pfam" id="PF00156"/>
    </source>
</evidence>
<evidence type="ECO:0000313" key="4">
    <source>
        <dbReference type="EMBL" id="OGI41812.1"/>
    </source>
</evidence>
<dbReference type="GO" id="GO:0032264">
    <property type="term" value="P:IMP salvage"/>
    <property type="evidence" value="ECO:0007669"/>
    <property type="project" value="TreeGrafter"/>
</dbReference>